<dbReference type="SMART" id="SM00631">
    <property type="entry name" value="Zn_pept"/>
    <property type="match status" value="1"/>
</dbReference>
<gene>
    <name evidence="12" type="ORF">GMB86_14385</name>
</gene>
<dbReference type="PROSITE" id="PS52035">
    <property type="entry name" value="PEPTIDASE_M14"/>
    <property type="match status" value="1"/>
</dbReference>
<evidence type="ECO:0000313" key="13">
    <source>
        <dbReference type="Proteomes" id="UP000440978"/>
    </source>
</evidence>
<dbReference type="SUPFAM" id="SSF53187">
    <property type="entry name" value="Zn-dependent exopeptidases"/>
    <property type="match status" value="1"/>
</dbReference>
<dbReference type="CDD" id="cd06229">
    <property type="entry name" value="M14_Endopeptidase_I"/>
    <property type="match status" value="1"/>
</dbReference>
<dbReference type="Pfam" id="PF01476">
    <property type="entry name" value="LysM"/>
    <property type="match status" value="2"/>
</dbReference>
<evidence type="ECO:0000256" key="8">
    <source>
        <dbReference type="PROSITE-ProRule" id="PRU01379"/>
    </source>
</evidence>
<organism evidence="12 13">
    <name type="scientific">Terrilactibacillus tamarindi</name>
    <dbReference type="NCBI Taxonomy" id="2599694"/>
    <lineage>
        <taxon>Bacteria</taxon>
        <taxon>Bacillati</taxon>
        <taxon>Bacillota</taxon>
        <taxon>Bacilli</taxon>
        <taxon>Bacillales</taxon>
        <taxon>Bacillaceae</taxon>
        <taxon>Terrilactibacillus</taxon>
    </lineage>
</organism>
<keyword evidence="3" id="KW-0645">Protease</keyword>
<dbReference type="Gene3D" id="3.40.630.10">
    <property type="entry name" value="Zn peptidases"/>
    <property type="match status" value="1"/>
</dbReference>
<keyword evidence="4" id="KW-0479">Metal-binding</keyword>
<dbReference type="SMART" id="SM00257">
    <property type="entry name" value="LysM"/>
    <property type="match status" value="2"/>
</dbReference>
<dbReference type="PROSITE" id="PS00132">
    <property type="entry name" value="CARBOXYPEPT_ZN_1"/>
    <property type="match status" value="1"/>
</dbReference>
<comment type="caution">
    <text evidence="12">The sequence shown here is derived from an EMBL/GenBank/DDBJ whole genome shotgun (WGS) entry which is preliminary data.</text>
</comment>
<evidence type="ECO:0000256" key="1">
    <source>
        <dbReference type="ARBA" id="ARBA00001947"/>
    </source>
</evidence>
<dbReference type="InterPro" id="IPR057246">
    <property type="entry name" value="CARBOXYPEPT_ZN_1"/>
</dbReference>
<name>A0A6N8CV92_9BACI</name>
<feature type="domain" description="Peptidase M14" evidence="11">
    <location>
        <begin position="107"/>
        <end position="391"/>
    </location>
</feature>
<evidence type="ECO:0000256" key="4">
    <source>
        <dbReference type="ARBA" id="ARBA00022723"/>
    </source>
</evidence>
<dbReference type="PRINTS" id="PR00765">
    <property type="entry name" value="CRBOXYPTASEA"/>
</dbReference>
<dbReference type="InterPro" id="IPR036779">
    <property type="entry name" value="LysM_dom_sf"/>
</dbReference>
<comment type="cofactor">
    <cofactor evidence="1">
        <name>Zn(2+)</name>
        <dbReference type="ChEBI" id="CHEBI:29105"/>
    </cofactor>
</comment>
<dbReference type="GO" id="GO:0006508">
    <property type="term" value="P:proteolysis"/>
    <property type="evidence" value="ECO:0007669"/>
    <property type="project" value="UniProtKB-KW"/>
</dbReference>
<dbReference type="CDD" id="cd00118">
    <property type="entry name" value="LysM"/>
    <property type="match status" value="2"/>
</dbReference>
<feature type="domain" description="LysM" evidence="10">
    <location>
        <begin position="1"/>
        <end position="44"/>
    </location>
</feature>
<evidence type="ECO:0000259" key="11">
    <source>
        <dbReference type="PROSITE" id="PS52035"/>
    </source>
</evidence>
<dbReference type="Gene3D" id="3.10.350.10">
    <property type="entry name" value="LysM domain"/>
    <property type="match status" value="2"/>
</dbReference>
<keyword evidence="6" id="KW-0862">Zinc</keyword>
<evidence type="ECO:0000256" key="5">
    <source>
        <dbReference type="ARBA" id="ARBA00022801"/>
    </source>
</evidence>
<dbReference type="AlphaFoldDB" id="A0A6N8CV92"/>
<proteinExistence type="inferred from homology"/>
<dbReference type="RefSeq" id="WP_329602954.1">
    <property type="nucleotide sequence ID" value="NZ_WNHB01000029.1"/>
</dbReference>
<evidence type="ECO:0000256" key="7">
    <source>
        <dbReference type="ARBA" id="ARBA00023049"/>
    </source>
</evidence>
<feature type="region of interest" description="Disordered" evidence="9">
    <location>
        <begin position="259"/>
        <end position="279"/>
    </location>
</feature>
<reference evidence="12 13" key="1">
    <citation type="submission" date="2019-11" db="EMBL/GenBank/DDBJ databases">
        <title>Terrilactibacillus tamarindus sp. nov. BCM23-1 isolated from bark of Tamarindus indica.</title>
        <authorList>
            <person name="Kingkaew E."/>
            <person name="Tanasupawat S."/>
        </authorList>
    </citation>
    <scope>NUCLEOTIDE SEQUENCE [LARGE SCALE GENOMIC DNA]</scope>
    <source>
        <strain evidence="12 13">BCM23-1</strain>
    </source>
</reference>
<sequence>MKITVREGDTLWYYSQLFDVPLQLVLDSNNNTRKSIEAGEELEIPGYIKKEINLDKGESLWSIATKRHLPLDSLFLLNGSRDADSINEKSTLFIPIKVSKSFIQSDKPYDFNTLNKDIRRLTAIYPFIRQETIGHSVLGKPIKELNVGNGPKKVHINAAMHANEWITASVIMTFLNDYLGALTHRKTIRGLTMAPFYDQVTLSIVPMVNPDGVDLSIHGADVEDARKVIELNHGSRDFSIWKANIRGIDLNDQFPAMWEEERKEGESDPGPRDYGGEKPLSEPEALALADLTKRKNFDRVIAIHTQGEVIYWGFNGQEPPETEYIVNEFSRVSGYDAERYVESYAGYKDWFEQEFHKPGFTLELGKGENPLPLTQFHEIYQKSLGIFLAHLYL</sequence>
<dbReference type="Pfam" id="PF00246">
    <property type="entry name" value="Peptidase_M14"/>
    <property type="match status" value="1"/>
</dbReference>
<evidence type="ECO:0000313" key="12">
    <source>
        <dbReference type="EMBL" id="MTT33183.1"/>
    </source>
</evidence>
<keyword evidence="7" id="KW-0482">Metalloprotease</keyword>
<dbReference type="GO" id="GO:0008270">
    <property type="term" value="F:zinc ion binding"/>
    <property type="evidence" value="ECO:0007669"/>
    <property type="project" value="InterPro"/>
</dbReference>
<dbReference type="InterPro" id="IPR000834">
    <property type="entry name" value="Peptidase_M14"/>
</dbReference>
<dbReference type="InterPro" id="IPR018392">
    <property type="entry name" value="LysM"/>
</dbReference>
<evidence type="ECO:0000256" key="6">
    <source>
        <dbReference type="ARBA" id="ARBA00022833"/>
    </source>
</evidence>
<dbReference type="PROSITE" id="PS51782">
    <property type="entry name" value="LYSM"/>
    <property type="match status" value="1"/>
</dbReference>
<evidence type="ECO:0000256" key="2">
    <source>
        <dbReference type="ARBA" id="ARBA00005988"/>
    </source>
</evidence>
<dbReference type="PANTHER" id="PTHR11705">
    <property type="entry name" value="PROTEASE FAMILY M14 CARBOXYPEPTIDASE A,B"/>
    <property type="match status" value="1"/>
</dbReference>
<dbReference type="GO" id="GO:0005615">
    <property type="term" value="C:extracellular space"/>
    <property type="evidence" value="ECO:0007669"/>
    <property type="project" value="TreeGrafter"/>
</dbReference>
<dbReference type="PANTHER" id="PTHR11705:SF143">
    <property type="entry name" value="SLL0236 PROTEIN"/>
    <property type="match status" value="1"/>
</dbReference>
<comment type="similarity">
    <text evidence="2 8">Belongs to the peptidase M14 family.</text>
</comment>
<keyword evidence="5" id="KW-0378">Hydrolase</keyword>
<protein>
    <submittedName>
        <fullName evidence="12">LysM peptidoglycan-binding domain-containing protein</fullName>
    </submittedName>
</protein>
<feature type="active site" description="Proton donor/acceptor" evidence="8">
    <location>
        <position position="363"/>
    </location>
</feature>
<evidence type="ECO:0000256" key="9">
    <source>
        <dbReference type="SAM" id="MobiDB-lite"/>
    </source>
</evidence>
<dbReference type="EMBL" id="WNHB01000029">
    <property type="protein sequence ID" value="MTT33183.1"/>
    <property type="molecule type" value="Genomic_DNA"/>
</dbReference>
<dbReference type="InterPro" id="IPR034274">
    <property type="entry name" value="ENP1_M14_CPD"/>
</dbReference>
<keyword evidence="13" id="KW-1185">Reference proteome</keyword>
<dbReference type="Proteomes" id="UP000440978">
    <property type="component" value="Unassembled WGS sequence"/>
</dbReference>
<evidence type="ECO:0000259" key="10">
    <source>
        <dbReference type="PROSITE" id="PS51782"/>
    </source>
</evidence>
<evidence type="ECO:0000256" key="3">
    <source>
        <dbReference type="ARBA" id="ARBA00022670"/>
    </source>
</evidence>
<accession>A0A6N8CV92</accession>
<dbReference type="GO" id="GO:0004181">
    <property type="term" value="F:metallocarboxypeptidase activity"/>
    <property type="evidence" value="ECO:0007669"/>
    <property type="project" value="InterPro"/>
</dbReference>